<dbReference type="InterPro" id="IPR008339">
    <property type="entry name" value="Dishevelled_fam"/>
</dbReference>
<dbReference type="PANTHER" id="PTHR10878">
    <property type="entry name" value="SEGMENT POLARITY PROTEIN DISHEVELLED"/>
    <property type="match status" value="1"/>
</dbReference>
<dbReference type="Gene3D" id="1.10.10.10">
    <property type="entry name" value="Winged helix-like DNA-binding domain superfamily/Winged helix DNA-binding domain"/>
    <property type="match status" value="1"/>
</dbReference>
<evidence type="ECO:0000259" key="8">
    <source>
        <dbReference type="PROSITE" id="PS50106"/>
    </source>
</evidence>
<gene>
    <name evidence="11" type="ORF">EGR_02357</name>
</gene>
<dbReference type="InterPro" id="IPR029071">
    <property type="entry name" value="Ubiquitin-like_domsf"/>
</dbReference>
<dbReference type="InterPro" id="IPR001478">
    <property type="entry name" value="PDZ"/>
</dbReference>
<dbReference type="SUPFAM" id="SSF54236">
    <property type="entry name" value="Ubiquitin-like"/>
    <property type="match status" value="1"/>
</dbReference>
<dbReference type="GO" id="GO:0005829">
    <property type="term" value="C:cytosol"/>
    <property type="evidence" value="ECO:0007669"/>
    <property type="project" value="TreeGrafter"/>
</dbReference>
<proteinExistence type="inferred from homology"/>
<feature type="compositionally biased region" description="Low complexity" evidence="7">
    <location>
        <begin position="704"/>
        <end position="726"/>
    </location>
</feature>
<dbReference type="FunFam" id="2.40.240.130:FF:000001">
    <property type="entry name" value="Segment polarity protein dishevelled homolog DVL-1"/>
    <property type="match status" value="1"/>
</dbReference>
<feature type="compositionally biased region" description="Low complexity" evidence="7">
    <location>
        <begin position="772"/>
        <end position="781"/>
    </location>
</feature>
<dbReference type="EMBL" id="APAU02000010">
    <property type="protein sequence ID" value="EUB62916.1"/>
    <property type="molecule type" value="Genomic_DNA"/>
</dbReference>
<evidence type="ECO:0000259" key="9">
    <source>
        <dbReference type="PROSITE" id="PS50186"/>
    </source>
</evidence>
<evidence type="ECO:0000256" key="6">
    <source>
        <dbReference type="PROSITE-ProRule" id="PRU00069"/>
    </source>
</evidence>
<dbReference type="Pfam" id="PF00778">
    <property type="entry name" value="DIX"/>
    <property type="match status" value="1"/>
</dbReference>
<feature type="region of interest" description="Disordered" evidence="7">
    <location>
        <begin position="686"/>
        <end position="912"/>
    </location>
</feature>
<dbReference type="Proteomes" id="UP000019149">
    <property type="component" value="Unassembled WGS sequence"/>
</dbReference>
<dbReference type="PROSITE" id="PS50106">
    <property type="entry name" value="PDZ"/>
    <property type="match status" value="1"/>
</dbReference>
<dbReference type="PRINTS" id="PR01760">
    <property type="entry name" value="DISHEVELLED"/>
</dbReference>
<keyword evidence="5 6" id="KW-0879">Wnt signaling pathway</keyword>
<dbReference type="SMART" id="SM00021">
    <property type="entry name" value="DAX"/>
    <property type="match status" value="1"/>
</dbReference>
<evidence type="ECO:0000313" key="12">
    <source>
        <dbReference type="Proteomes" id="UP000019149"/>
    </source>
</evidence>
<feature type="domain" description="DIX" evidence="10">
    <location>
        <begin position="7"/>
        <end position="88"/>
    </location>
</feature>
<evidence type="ECO:0000313" key="11">
    <source>
        <dbReference type="EMBL" id="EUB62916.1"/>
    </source>
</evidence>
<dbReference type="SUPFAM" id="SSF46785">
    <property type="entry name" value="Winged helix' DNA-binding domain"/>
    <property type="match status" value="1"/>
</dbReference>
<reference evidence="11 12" key="1">
    <citation type="journal article" date="2013" name="Nat. Genet.">
        <title>The genome of the hydatid tapeworm Echinococcus granulosus.</title>
        <authorList>
            <person name="Zheng H."/>
            <person name="Zhang W."/>
            <person name="Zhang L."/>
            <person name="Zhang Z."/>
            <person name="Li J."/>
            <person name="Lu G."/>
            <person name="Zhu Y."/>
            <person name="Wang Y."/>
            <person name="Huang Y."/>
            <person name="Liu J."/>
            <person name="Kang H."/>
            <person name="Chen J."/>
            <person name="Wang L."/>
            <person name="Chen A."/>
            <person name="Yu S."/>
            <person name="Gao Z."/>
            <person name="Jin L."/>
            <person name="Gu W."/>
            <person name="Wang Z."/>
            <person name="Zhao L."/>
            <person name="Shi B."/>
            <person name="Wen H."/>
            <person name="Lin R."/>
            <person name="Jones M.K."/>
            <person name="Brejova B."/>
            <person name="Vinar T."/>
            <person name="Zhao G."/>
            <person name="McManus D.P."/>
            <person name="Chen Z."/>
            <person name="Zhou Y."/>
            <person name="Wang S."/>
        </authorList>
    </citation>
    <scope>NUCLEOTIDE SEQUENCE [LARGE SCALE GENOMIC DNA]</scope>
</reference>
<comment type="caution">
    <text evidence="11">The sequence shown here is derived from an EMBL/GenBank/DDBJ whole genome shotgun (WGS) entry which is preliminary data.</text>
</comment>
<evidence type="ECO:0000256" key="7">
    <source>
        <dbReference type="SAM" id="MobiDB-lite"/>
    </source>
</evidence>
<dbReference type="PROSITE" id="PS50841">
    <property type="entry name" value="DIX"/>
    <property type="match status" value="1"/>
</dbReference>
<dbReference type="CDD" id="cd06717">
    <property type="entry name" value="PDZ_Dishevelled-like"/>
    <property type="match status" value="1"/>
</dbReference>
<dbReference type="InterPro" id="IPR036388">
    <property type="entry name" value="WH-like_DNA-bd_sf"/>
</dbReference>
<dbReference type="PROSITE" id="PS50186">
    <property type="entry name" value="DEP"/>
    <property type="match status" value="1"/>
</dbReference>
<dbReference type="SMART" id="SM00049">
    <property type="entry name" value="DEP"/>
    <property type="match status" value="1"/>
</dbReference>
<keyword evidence="4" id="KW-0963">Cytoplasm</keyword>
<keyword evidence="3" id="KW-0217">Developmental protein</keyword>
<dbReference type="CTD" id="36338072"/>
<evidence type="ECO:0000259" key="10">
    <source>
        <dbReference type="PROSITE" id="PS50841"/>
    </source>
</evidence>
<feature type="compositionally biased region" description="Polar residues" evidence="7">
    <location>
        <begin position="782"/>
        <end position="793"/>
    </location>
</feature>
<feature type="compositionally biased region" description="Acidic residues" evidence="7">
    <location>
        <begin position="140"/>
        <end position="149"/>
    </location>
</feature>
<sequence length="912" mass="96261">MASAPSNDGTRIIYYVDEEDTPYLVKLNAPSDSVTLGDFKLALSKPNCKFFFKSIDDDFGVVKEEITDDSAKLPCFNGRVISWLVSNDNCAGSSDGGSGLNAVKLAALAGAQIGDGTQPPEKSRFGEKKINGTSKKPTDECDTCTEDTESVQSGGQDHIAPLRTFHDYKHVAGTAAEDDPVSSPYLEVAVWRLGSCNLRVVFSNEPIANESETGTQRQGKRLVSRRLQPNWQSKLLDSRWLGNLVLNAVVSKTSIMLNGFGSLISGSRYGGSHHYHRHHFGGGGNGVYGGGSSVSSGRHHHHHHMRAIYGGGGGGGSSVYEAPSSMMSSDLESTSFFESDGESSSHVYAPSISFDLTAFGKIPALFVFLPGLPPGFLEPLGQPYLQGTAGPGSGEGDGDSSPLVAITDSTMSLNIITVTLNMDSVNFLGISIVGQSTKSGDDGIYVGSIMKGGAVAQDGRIEPGDMILEVNGISFEDMSNDDAVRTLREQVQNPGPITLVVAKCWDANPRGGYFTIPRQEPVRPIDPRAWVLHTNAMTAGGAQSVVTLSSSLPETDRFGLPPEPLTVATDVKTVIQAMMHPDSGLDIRDRVWLKITLPNAFIGSDLVDWLFRNVEGLSDRRDCRKYAANLLKFGLIRHTVNKSTFSEQCYYVFGDITGTLSLEEVDSVSEIGALAAVQQNWSHSTASTSLATGGGGSGAPVAMATQPQPSQAAQQQQQQVAPVSTADPFGVGLPSSVFHSVGGKPAPQHPRQNGFRLSNNGLVDIPLRRMMSSGSSSSSSSCESATENTLSTTDKIDLNGGGGTSLSPFLPTATSSFRGAQKLDPVGSVQQQPTPPTRKAGGVDNRSTSSGSSSEDEGEQAVASGLIPPLGQQHQAPPPPPPSSLLQTTPGPVQPPPPPRASPATSSLYLNS</sequence>
<protein>
    <submittedName>
        <fullName evidence="11">Segment polarity protein dishevelled DVL-3</fullName>
    </submittedName>
</protein>
<dbReference type="STRING" id="6210.W6UQ43"/>
<evidence type="ECO:0000256" key="3">
    <source>
        <dbReference type="ARBA" id="ARBA00022473"/>
    </source>
</evidence>
<accession>W6UQ43</accession>
<feature type="compositionally biased region" description="Pro residues" evidence="7">
    <location>
        <begin position="892"/>
        <end position="901"/>
    </location>
</feature>
<feature type="compositionally biased region" description="Basic and acidic residues" evidence="7">
    <location>
        <begin position="121"/>
        <end position="130"/>
    </location>
</feature>
<dbReference type="InterPro" id="IPR036390">
    <property type="entry name" value="WH_DNA-bd_sf"/>
</dbReference>
<dbReference type="Gene3D" id="2.30.42.10">
    <property type="match status" value="1"/>
</dbReference>
<dbReference type="SMART" id="SM00228">
    <property type="entry name" value="PDZ"/>
    <property type="match status" value="1"/>
</dbReference>
<evidence type="ECO:0000256" key="1">
    <source>
        <dbReference type="ARBA" id="ARBA00004496"/>
    </source>
</evidence>
<dbReference type="FunFam" id="1.10.10.10:FF:000040">
    <property type="entry name" value="segment polarity protein dishevelled homolog DVL-3"/>
    <property type="match status" value="1"/>
</dbReference>
<name>W6UQ43_ECHGR</name>
<dbReference type="Pfam" id="PF00595">
    <property type="entry name" value="PDZ"/>
    <property type="match status" value="1"/>
</dbReference>
<dbReference type="CDD" id="cd04438">
    <property type="entry name" value="DEP_dishevelled"/>
    <property type="match status" value="1"/>
</dbReference>
<dbReference type="Gene3D" id="2.40.240.130">
    <property type="match status" value="1"/>
</dbReference>
<dbReference type="SUPFAM" id="SSF50156">
    <property type="entry name" value="PDZ domain-like"/>
    <property type="match status" value="1"/>
</dbReference>
<dbReference type="GO" id="GO:0060070">
    <property type="term" value="P:canonical Wnt signaling pathway"/>
    <property type="evidence" value="ECO:0007669"/>
    <property type="project" value="TreeGrafter"/>
</dbReference>
<dbReference type="InterPro" id="IPR015506">
    <property type="entry name" value="Dsh/Dvl-rel"/>
</dbReference>
<dbReference type="OMA" id="CWDANPR"/>
<dbReference type="OrthoDB" id="10031689at2759"/>
<evidence type="ECO:0000256" key="5">
    <source>
        <dbReference type="ARBA" id="ARBA00022687"/>
    </source>
</evidence>
<evidence type="ECO:0000256" key="4">
    <source>
        <dbReference type="ARBA" id="ARBA00022490"/>
    </source>
</evidence>
<dbReference type="FunFam" id="2.30.42.10:FF:000014">
    <property type="entry name" value="Segment polarity protein dishevelled homolog DVL-3"/>
    <property type="match status" value="1"/>
</dbReference>
<dbReference type="AlphaFoldDB" id="W6UQ43"/>
<evidence type="ECO:0000256" key="2">
    <source>
        <dbReference type="ARBA" id="ARBA00008735"/>
    </source>
</evidence>
<feature type="region of interest" description="Disordered" evidence="7">
    <location>
        <begin position="113"/>
        <end position="155"/>
    </location>
</feature>
<dbReference type="Pfam" id="PF00610">
    <property type="entry name" value="DEP"/>
    <property type="match status" value="1"/>
</dbReference>
<dbReference type="GO" id="GO:0035556">
    <property type="term" value="P:intracellular signal transduction"/>
    <property type="evidence" value="ECO:0007669"/>
    <property type="project" value="InterPro"/>
</dbReference>
<dbReference type="GeneID" id="36338072"/>
<dbReference type="InterPro" id="IPR001158">
    <property type="entry name" value="DIX"/>
</dbReference>
<dbReference type="InterPro" id="IPR000591">
    <property type="entry name" value="DEP_dom"/>
</dbReference>
<dbReference type="KEGG" id="egl:EGR_02357"/>
<comment type="similarity">
    <text evidence="2">Belongs to the DSH family.</text>
</comment>
<comment type="subcellular location">
    <subcellularLocation>
        <location evidence="1">Cytoplasm</location>
    </subcellularLocation>
</comment>
<feature type="domain" description="PDZ" evidence="8">
    <location>
        <begin position="417"/>
        <end position="489"/>
    </location>
</feature>
<dbReference type="RefSeq" id="XP_024354112.1">
    <property type="nucleotide sequence ID" value="XM_024491606.1"/>
</dbReference>
<keyword evidence="12" id="KW-1185">Reference proteome</keyword>
<dbReference type="PANTHER" id="PTHR10878:SF25">
    <property type="entry name" value="SEGMENT POLARITY PROTEIN DISHEVELLED"/>
    <property type="match status" value="1"/>
</dbReference>
<feature type="domain" description="DEP" evidence="9">
    <location>
        <begin position="581"/>
        <end position="655"/>
    </location>
</feature>
<organism evidence="11 12">
    <name type="scientific">Echinococcus granulosus</name>
    <name type="common">Hydatid tapeworm</name>
    <dbReference type="NCBI Taxonomy" id="6210"/>
    <lineage>
        <taxon>Eukaryota</taxon>
        <taxon>Metazoa</taxon>
        <taxon>Spiralia</taxon>
        <taxon>Lophotrochozoa</taxon>
        <taxon>Platyhelminthes</taxon>
        <taxon>Cestoda</taxon>
        <taxon>Eucestoda</taxon>
        <taxon>Cyclophyllidea</taxon>
        <taxon>Taeniidae</taxon>
        <taxon>Echinococcus</taxon>
        <taxon>Echinococcus granulosus group</taxon>
    </lineage>
</organism>
<dbReference type="InterPro" id="IPR038207">
    <property type="entry name" value="DIX_dom_sf"/>
</dbReference>
<dbReference type="InterPro" id="IPR036034">
    <property type="entry name" value="PDZ_sf"/>
</dbReference>